<evidence type="ECO:0000313" key="3">
    <source>
        <dbReference type="Proteomes" id="UP000653730"/>
    </source>
</evidence>
<proteinExistence type="predicted"/>
<dbReference type="Pfam" id="PF13460">
    <property type="entry name" value="NAD_binding_10"/>
    <property type="match status" value="1"/>
</dbReference>
<dbReference type="InterPro" id="IPR036291">
    <property type="entry name" value="NAD(P)-bd_dom_sf"/>
</dbReference>
<feature type="domain" description="NAD(P)-binding" evidence="1">
    <location>
        <begin position="11"/>
        <end position="201"/>
    </location>
</feature>
<dbReference type="Gene3D" id="3.40.50.720">
    <property type="entry name" value="NAD(P)-binding Rossmann-like Domain"/>
    <property type="match status" value="1"/>
</dbReference>
<dbReference type="InterPro" id="IPR051606">
    <property type="entry name" value="Polyketide_Oxido-like"/>
</dbReference>
<protein>
    <submittedName>
        <fullName evidence="2">NAD(P)H-binding protein</fullName>
    </submittedName>
</protein>
<dbReference type="EMBL" id="JACVDC010000099">
    <property type="protein sequence ID" value="MBC9798258.1"/>
    <property type="molecule type" value="Genomic_DNA"/>
</dbReference>
<name>A0A926JW39_9FLAO</name>
<comment type="caution">
    <text evidence="2">The sequence shown here is derived from an EMBL/GenBank/DDBJ whole genome shotgun (WGS) entry which is preliminary data.</text>
</comment>
<dbReference type="InterPro" id="IPR016040">
    <property type="entry name" value="NAD(P)-bd_dom"/>
</dbReference>
<dbReference type="PANTHER" id="PTHR43355">
    <property type="entry name" value="FLAVIN REDUCTASE (NADPH)"/>
    <property type="match status" value="1"/>
</dbReference>
<organism evidence="2 3">
    <name type="scientific">Sinomicrobium weinanense</name>
    <dbReference type="NCBI Taxonomy" id="2842200"/>
    <lineage>
        <taxon>Bacteria</taxon>
        <taxon>Pseudomonadati</taxon>
        <taxon>Bacteroidota</taxon>
        <taxon>Flavobacteriia</taxon>
        <taxon>Flavobacteriales</taxon>
        <taxon>Flavobacteriaceae</taxon>
        <taxon>Sinomicrobium</taxon>
    </lineage>
</organism>
<gene>
    <name evidence="2" type="ORF">IBL28_19980</name>
</gene>
<evidence type="ECO:0000259" key="1">
    <source>
        <dbReference type="Pfam" id="PF13460"/>
    </source>
</evidence>
<accession>A0A926JW39</accession>
<reference evidence="2 3" key="1">
    <citation type="submission" date="2020-09" db="EMBL/GenBank/DDBJ databases">
        <title>Sinomicrobium weinanense sp. nov., a halophilic bacteria isolated from saline-alkali soil.</title>
        <authorList>
            <person name="Wu P."/>
            <person name="Ren H."/>
            <person name="Mei Y."/>
            <person name="Liang Y."/>
            <person name="Chen Z."/>
        </authorList>
    </citation>
    <scope>NUCLEOTIDE SEQUENCE [LARGE SCALE GENOMIC DNA]</scope>
    <source>
        <strain evidence="2 3">FJxs</strain>
    </source>
</reference>
<evidence type="ECO:0000313" key="2">
    <source>
        <dbReference type="EMBL" id="MBC9798258.1"/>
    </source>
</evidence>
<dbReference type="AlphaFoldDB" id="A0A926JW39"/>
<dbReference type="SUPFAM" id="SSF51735">
    <property type="entry name" value="NAD(P)-binding Rossmann-fold domains"/>
    <property type="match status" value="1"/>
</dbReference>
<dbReference type="RefSeq" id="WP_187967383.1">
    <property type="nucleotide sequence ID" value="NZ_JACVDC010000099.1"/>
</dbReference>
<dbReference type="GO" id="GO:0042602">
    <property type="term" value="F:riboflavin reductase (NADPH) activity"/>
    <property type="evidence" value="ECO:0007669"/>
    <property type="project" value="TreeGrafter"/>
</dbReference>
<dbReference type="PANTHER" id="PTHR43355:SF2">
    <property type="entry name" value="FLAVIN REDUCTASE (NADPH)"/>
    <property type="match status" value="1"/>
</dbReference>
<dbReference type="Proteomes" id="UP000653730">
    <property type="component" value="Unassembled WGS sequence"/>
</dbReference>
<sequence>MHKNIKIAVIGGTGKSGKYLTRQLTDQGFPIKLLLRNPKNLIINHPNVEIVEGNVANYADVLRLIMDCKAVISTLGLGVPPSEPTIFSQATANVIKAMNVLNVHRYIVITGLSVDTPLDNKGPKTAYGTVWMKKTFPVSTTDKQREYEILTASSVDWTLVRLPLIVQTEESCKVDMSLKDCPGDKISATDLATFLIGQLDSKSFIRKAPFIANI</sequence>
<dbReference type="GO" id="GO:0004074">
    <property type="term" value="F:biliverdin reductase [NAD(P)H] activity"/>
    <property type="evidence" value="ECO:0007669"/>
    <property type="project" value="TreeGrafter"/>
</dbReference>
<keyword evidence="3" id="KW-1185">Reference proteome</keyword>